<feature type="region of interest" description="Disordered" evidence="1">
    <location>
        <begin position="159"/>
        <end position="184"/>
    </location>
</feature>
<accession>A0A267F576</accession>
<gene>
    <name evidence="2" type="ORF">BOX15_Mlig011304g1</name>
</gene>
<proteinExistence type="predicted"/>
<feature type="region of interest" description="Disordered" evidence="1">
    <location>
        <begin position="1"/>
        <end position="39"/>
    </location>
</feature>
<feature type="compositionally biased region" description="Acidic residues" evidence="1">
    <location>
        <begin position="282"/>
        <end position="307"/>
    </location>
</feature>
<comment type="caution">
    <text evidence="2">The sequence shown here is derived from an EMBL/GenBank/DDBJ whole genome shotgun (WGS) entry which is preliminary data.</text>
</comment>
<evidence type="ECO:0000313" key="2">
    <source>
        <dbReference type="EMBL" id="PAA68327.1"/>
    </source>
</evidence>
<feature type="compositionally biased region" description="Low complexity" evidence="1">
    <location>
        <begin position="90"/>
        <end position="100"/>
    </location>
</feature>
<evidence type="ECO:0000256" key="1">
    <source>
        <dbReference type="SAM" id="MobiDB-lite"/>
    </source>
</evidence>
<feature type="compositionally biased region" description="Pro residues" evidence="1">
    <location>
        <begin position="101"/>
        <end position="110"/>
    </location>
</feature>
<keyword evidence="3" id="KW-1185">Reference proteome</keyword>
<feature type="region of interest" description="Disordered" evidence="1">
    <location>
        <begin position="229"/>
        <end position="307"/>
    </location>
</feature>
<dbReference type="Proteomes" id="UP000215902">
    <property type="component" value="Unassembled WGS sequence"/>
</dbReference>
<sequence length="307" mass="31810">MLALMNDQKQQSNAQGYSARRASMPQREPAVSTANNSPGVVKAADRFESQCAAELAPSNKCSCSPSCTPSAPRCNSSIVAVSSSTAGLSSAEFSSNSNYSPPSPPLLPPKRPCHQRALASAGCDGSAGQQLIFRPVPLRPAALEPHQLLVPSFESLSLQQQQQQEQQQQQAGSGAASRCQSQPSLHLAAKRKHCDSCPCDSASQRLGGGGGHTGRSYLVGLPTINSASFSSRGRGSAAAASAAGAAADADGEVSDSTTTDEEDLLDEGEDFHPPIVGGGVGEEPDDDADDDNDSCEQLDLDQIENDL</sequence>
<feature type="compositionally biased region" description="Low complexity" evidence="1">
    <location>
        <begin position="229"/>
        <end position="248"/>
    </location>
</feature>
<feature type="compositionally biased region" description="Polar residues" evidence="1">
    <location>
        <begin position="7"/>
        <end position="16"/>
    </location>
</feature>
<dbReference type="AlphaFoldDB" id="A0A267F576"/>
<reference evidence="2 3" key="1">
    <citation type="submission" date="2017-06" db="EMBL/GenBank/DDBJ databases">
        <title>A platform for efficient transgenesis in Macrostomum lignano, a flatworm model organism for stem cell research.</title>
        <authorList>
            <person name="Berezikov E."/>
        </authorList>
    </citation>
    <scope>NUCLEOTIDE SEQUENCE [LARGE SCALE GENOMIC DNA]</scope>
    <source>
        <strain evidence="2">DV1</strain>
        <tissue evidence="2">Whole organism</tissue>
    </source>
</reference>
<feature type="compositionally biased region" description="Acidic residues" evidence="1">
    <location>
        <begin position="249"/>
        <end position="269"/>
    </location>
</feature>
<protein>
    <submittedName>
        <fullName evidence="2">Uncharacterized protein</fullName>
    </submittedName>
</protein>
<dbReference type="EMBL" id="NIVC01001403">
    <property type="protein sequence ID" value="PAA68327.1"/>
    <property type="molecule type" value="Genomic_DNA"/>
</dbReference>
<name>A0A267F576_9PLAT</name>
<feature type="compositionally biased region" description="Low complexity" evidence="1">
    <location>
        <begin position="159"/>
        <end position="170"/>
    </location>
</feature>
<feature type="region of interest" description="Disordered" evidence="1">
    <location>
        <begin position="90"/>
        <end position="113"/>
    </location>
</feature>
<evidence type="ECO:0000313" key="3">
    <source>
        <dbReference type="Proteomes" id="UP000215902"/>
    </source>
</evidence>
<organism evidence="2 3">
    <name type="scientific">Macrostomum lignano</name>
    <dbReference type="NCBI Taxonomy" id="282301"/>
    <lineage>
        <taxon>Eukaryota</taxon>
        <taxon>Metazoa</taxon>
        <taxon>Spiralia</taxon>
        <taxon>Lophotrochozoa</taxon>
        <taxon>Platyhelminthes</taxon>
        <taxon>Rhabditophora</taxon>
        <taxon>Macrostomorpha</taxon>
        <taxon>Macrostomida</taxon>
        <taxon>Macrostomidae</taxon>
        <taxon>Macrostomum</taxon>
    </lineage>
</organism>